<dbReference type="STRING" id="946122.A0A0C2SX20"/>
<evidence type="ECO:0000313" key="9">
    <source>
        <dbReference type="Proteomes" id="UP000054549"/>
    </source>
</evidence>
<evidence type="ECO:0000256" key="6">
    <source>
        <dbReference type="ARBA" id="ARBA00023136"/>
    </source>
</evidence>
<evidence type="ECO:0000256" key="2">
    <source>
        <dbReference type="ARBA" id="ARBA00008807"/>
    </source>
</evidence>
<evidence type="ECO:0000256" key="5">
    <source>
        <dbReference type="ARBA" id="ARBA00022989"/>
    </source>
</evidence>
<feature type="region of interest" description="Disordered" evidence="7">
    <location>
        <begin position="151"/>
        <end position="203"/>
    </location>
</feature>
<dbReference type="InParanoid" id="A0A0C2SX20"/>
<sequence>MATISLPPVRPMTFPSAIEFSFNPGPWNIKEHLLVYIVANVTVGSPYAINVIVRRRLFNTNGKLVFRARAVPASVLNFDIRITRTTRTVALRAGKAIEKEIGPRKTLTKAELTQTFLNVPGHKRASAIAIASAAAVTIAPRMTKVASLRIGPTQTPAPKPVSRAVTDEEKEEETDIQGVPGHKRREPISVMSTAAPTGIRVLH</sequence>
<keyword evidence="3" id="KW-0813">Transport</keyword>
<keyword evidence="5" id="KW-1133">Transmembrane helix</keyword>
<dbReference type="EMBL" id="KN818332">
    <property type="protein sequence ID" value="KIL58679.1"/>
    <property type="molecule type" value="Genomic_DNA"/>
</dbReference>
<evidence type="ECO:0000256" key="4">
    <source>
        <dbReference type="ARBA" id="ARBA00022692"/>
    </source>
</evidence>
<accession>A0A0C2SX20</accession>
<gene>
    <name evidence="8" type="ORF">M378DRAFT_15374</name>
</gene>
<comment type="similarity">
    <text evidence="2">Belongs to the oligopeptide OPT transporter family.</text>
</comment>
<comment type="subcellular location">
    <subcellularLocation>
        <location evidence="1">Membrane</location>
        <topology evidence="1">Multi-pass membrane protein</topology>
    </subcellularLocation>
</comment>
<protein>
    <submittedName>
        <fullName evidence="8">Uncharacterized protein</fullName>
    </submittedName>
</protein>
<keyword evidence="6" id="KW-0472">Membrane</keyword>
<dbReference type="OrthoDB" id="2162449at2759"/>
<proteinExistence type="inferred from homology"/>
<evidence type="ECO:0000313" key="8">
    <source>
        <dbReference type="EMBL" id="KIL58679.1"/>
    </source>
</evidence>
<dbReference type="HOGENOM" id="CLU_1348620_0_0_1"/>
<organism evidence="8 9">
    <name type="scientific">Amanita muscaria (strain Koide BX008)</name>
    <dbReference type="NCBI Taxonomy" id="946122"/>
    <lineage>
        <taxon>Eukaryota</taxon>
        <taxon>Fungi</taxon>
        <taxon>Dikarya</taxon>
        <taxon>Basidiomycota</taxon>
        <taxon>Agaricomycotina</taxon>
        <taxon>Agaricomycetes</taxon>
        <taxon>Agaricomycetidae</taxon>
        <taxon>Agaricales</taxon>
        <taxon>Pluteineae</taxon>
        <taxon>Amanitaceae</taxon>
        <taxon>Amanita</taxon>
    </lineage>
</organism>
<dbReference type="InterPro" id="IPR004813">
    <property type="entry name" value="OPT"/>
</dbReference>
<dbReference type="Pfam" id="PF03169">
    <property type="entry name" value="OPT"/>
    <property type="match status" value="1"/>
</dbReference>
<evidence type="ECO:0000256" key="3">
    <source>
        <dbReference type="ARBA" id="ARBA00022448"/>
    </source>
</evidence>
<keyword evidence="4" id="KW-0812">Transmembrane</keyword>
<keyword evidence="9" id="KW-1185">Reference proteome</keyword>
<dbReference type="AlphaFoldDB" id="A0A0C2SX20"/>
<dbReference type="GO" id="GO:0016020">
    <property type="term" value="C:membrane"/>
    <property type="evidence" value="ECO:0007669"/>
    <property type="project" value="UniProtKB-SubCell"/>
</dbReference>
<dbReference type="Proteomes" id="UP000054549">
    <property type="component" value="Unassembled WGS sequence"/>
</dbReference>
<name>A0A0C2SX20_AMAMK</name>
<evidence type="ECO:0000256" key="1">
    <source>
        <dbReference type="ARBA" id="ARBA00004141"/>
    </source>
</evidence>
<reference evidence="8 9" key="1">
    <citation type="submission" date="2014-04" db="EMBL/GenBank/DDBJ databases">
        <title>Evolutionary Origins and Diversification of the Mycorrhizal Mutualists.</title>
        <authorList>
            <consortium name="DOE Joint Genome Institute"/>
            <consortium name="Mycorrhizal Genomics Consortium"/>
            <person name="Kohler A."/>
            <person name="Kuo A."/>
            <person name="Nagy L.G."/>
            <person name="Floudas D."/>
            <person name="Copeland A."/>
            <person name="Barry K.W."/>
            <person name="Cichocki N."/>
            <person name="Veneault-Fourrey C."/>
            <person name="LaButti K."/>
            <person name="Lindquist E.A."/>
            <person name="Lipzen A."/>
            <person name="Lundell T."/>
            <person name="Morin E."/>
            <person name="Murat C."/>
            <person name="Riley R."/>
            <person name="Ohm R."/>
            <person name="Sun H."/>
            <person name="Tunlid A."/>
            <person name="Henrissat B."/>
            <person name="Grigoriev I.V."/>
            <person name="Hibbett D.S."/>
            <person name="Martin F."/>
        </authorList>
    </citation>
    <scope>NUCLEOTIDE SEQUENCE [LARGE SCALE GENOMIC DNA]</scope>
    <source>
        <strain evidence="8 9">Koide BX008</strain>
    </source>
</reference>
<evidence type="ECO:0000256" key="7">
    <source>
        <dbReference type="SAM" id="MobiDB-lite"/>
    </source>
</evidence>
<dbReference type="GO" id="GO:0035673">
    <property type="term" value="F:oligopeptide transmembrane transporter activity"/>
    <property type="evidence" value="ECO:0007669"/>
    <property type="project" value="InterPro"/>
</dbReference>